<keyword evidence="3" id="KW-1185">Reference proteome</keyword>
<comment type="caution">
    <text evidence="2">The sequence shown here is derived from an EMBL/GenBank/DDBJ whole genome shotgun (WGS) entry which is preliminary data.</text>
</comment>
<dbReference type="AlphaFoldDB" id="A0ABD3QD05"/>
<organism evidence="2 3">
    <name type="scientific">Cyclotella cryptica</name>
    <dbReference type="NCBI Taxonomy" id="29204"/>
    <lineage>
        <taxon>Eukaryota</taxon>
        <taxon>Sar</taxon>
        <taxon>Stramenopiles</taxon>
        <taxon>Ochrophyta</taxon>
        <taxon>Bacillariophyta</taxon>
        <taxon>Coscinodiscophyceae</taxon>
        <taxon>Thalassiosirophycidae</taxon>
        <taxon>Stephanodiscales</taxon>
        <taxon>Stephanodiscaceae</taxon>
        <taxon>Cyclotella</taxon>
    </lineage>
</organism>
<dbReference type="InterPro" id="IPR027417">
    <property type="entry name" value="P-loop_NTPase"/>
</dbReference>
<dbReference type="Proteomes" id="UP001516023">
    <property type="component" value="Unassembled WGS sequence"/>
</dbReference>
<dbReference type="Gene3D" id="3.40.50.300">
    <property type="entry name" value="P-loop containing nucleotide triphosphate hydrolases"/>
    <property type="match status" value="1"/>
</dbReference>
<dbReference type="PANTHER" id="PTHR24030">
    <property type="entry name" value="PROTEIN CMSS1"/>
    <property type="match status" value="1"/>
</dbReference>
<accession>A0ABD3QD05</accession>
<dbReference type="EMBL" id="JABMIG020000051">
    <property type="protein sequence ID" value="KAL3797819.1"/>
    <property type="molecule type" value="Genomic_DNA"/>
</dbReference>
<evidence type="ECO:0000313" key="3">
    <source>
        <dbReference type="Proteomes" id="UP001516023"/>
    </source>
</evidence>
<evidence type="ECO:0000256" key="1">
    <source>
        <dbReference type="SAM" id="MobiDB-lite"/>
    </source>
</evidence>
<feature type="region of interest" description="Disordered" evidence="1">
    <location>
        <begin position="44"/>
        <end position="84"/>
    </location>
</feature>
<protein>
    <submittedName>
        <fullName evidence="2">Uncharacterized protein</fullName>
    </submittedName>
</protein>
<dbReference type="InterPro" id="IPR032704">
    <property type="entry name" value="Cms1"/>
</dbReference>
<sequence>MGGDDLASDDEYFFDSSSYNKRTEASSSDEDASSFAADAVITPSSTKKRKIGAVANATESTSNIASSSKKRNKTKNNGAPSSKSNLIIHAGRGIAFDGPDAQSLFFGTCYSHAVKLTSESVIATEDQLHDAEEADEETNNLVNLEQFLFQPHHFYANSDAVDAKSNEKQHSSLSEFLKLPNLIPSMKRLKNWKHSHSPMILIITLSARRCVDLQKQLTFLKLPVAKLFAKHMSVESQVAMLTGGSSGKNGGKRGKEQKGSGKCYGIGVGTPGRLLTLLRHGSDGANKLGALRLNHTELIIIDCHEDSKGFTVCTLKDTAKELMDLMKEGVVSELEKRKDKIKLALF</sequence>
<gene>
    <name evidence="2" type="ORF">HJC23_006857</name>
</gene>
<dbReference type="PANTHER" id="PTHR24030:SF0">
    <property type="entry name" value="PROTEIN CMSS1"/>
    <property type="match status" value="1"/>
</dbReference>
<reference evidence="2 3" key="1">
    <citation type="journal article" date="2020" name="G3 (Bethesda)">
        <title>Improved Reference Genome for Cyclotella cryptica CCMP332, a Model for Cell Wall Morphogenesis, Salinity Adaptation, and Lipid Production in Diatoms (Bacillariophyta).</title>
        <authorList>
            <person name="Roberts W.R."/>
            <person name="Downey K.M."/>
            <person name="Ruck E.C."/>
            <person name="Traller J.C."/>
            <person name="Alverson A.J."/>
        </authorList>
    </citation>
    <scope>NUCLEOTIDE SEQUENCE [LARGE SCALE GENOMIC DNA]</scope>
    <source>
        <strain evidence="2 3">CCMP332</strain>
    </source>
</reference>
<proteinExistence type="predicted"/>
<dbReference type="Pfam" id="PF14617">
    <property type="entry name" value="CMS1"/>
    <property type="match status" value="1"/>
</dbReference>
<name>A0ABD3QD05_9STRA</name>
<evidence type="ECO:0000313" key="2">
    <source>
        <dbReference type="EMBL" id="KAL3797819.1"/>
    </source>
</evidence>